<organism evidence="2 3">
    <name type="scientific">Methylomonas methanica</name>
    <dbReference type="NCBI Taxonomy" id="421"/>
    <lineage>
        <taxon>Bacteria</taxon>
        <taxon>Pseudomonadati</taxon>
        <taxon>Pseudomonadota</taxon>
        <taxon>Gammaproteobacteria</taxon>
        <taxon>Methylococcales</taxon>
        <taxon>Methylococcaceae</taxon>
        <taxon>Methylomonas</taxon>
    </lineage>
</organism>
<dbReference type="Pfam" id="PF08241">
    <property type="entry name" value="Methyltransf_11"/>
    <property type="match status" value="1"/>
</dbReference>
<gene>
    <name evidence="2" type="ORF">EDE11_104245</name>
</gene>
<dbReference type="PANTHER" id="PTHR43591:SF110">
    <property type="entry name" value="RHODANESE DOMAIN-CONTAINING PROTEIN"/>
    <property type="match status" value="1"/>
</dbReference>
<evidence type="ECO:0000259" key="1">
    <source>
        <dbReference type="Pfam" id="PF08241"/>
    </source>
</evidence>
<dbReference type="InterPro" id="IPR029063">
    <property type="entry name" value="SAM-dependent_MTases_sf"/>
</dbReference>
<keyword evidence="2" id="KW-0830">Ubiquinone</keyword>
<name>A0ABY2CQA2_METMH</name>
<feature type="domain" description="Methyltransferase type 11" evidence="1">
    <location>
        <begin position="47"/>
        <end position="140"/>
    </location>
</feature>
<dbReference type="CDD" id="cd02440">
    <property type="entry name" value="AdoMet_MTases"/>
    <property type="match status" value="1"/>
</dbReference>
<proteinExistence type="predicted"/>
<dbReference type="Gene3D" id="3.40.50.150">
    <property type="entry name" value="Vaccinia Virus protein VP39"/>
    <property type="match status" value="1"/>
</dbReference>
<protein>
    <submittedName>
        <fullName evidence="2">Ubiquinone/menaquinone biosynthesis C-methylase UbiE</fullName>
    </submittedName>
</protein>
<keyword evidence="3" id="KW-1185">Reference proteome</keyword>
<evidence type="ECO:0000313" key="2">
    <source>
        <dbReference type="EMBL" id="TCV86301.1"/>
    </source>
</evidence>
<reference evidence="2 3" key="1">
    <citation type="submission" date="2019-03" db="EMBL/GenBank/DDBJ databases">
        <title>Systems level insights into methane cycling in arid and semi-arid ecosystems.</title>
        <authorList>
            <person name="Kalyuzhnaya M."/>
        </authorList>
    </citation>
    <scope>NUCLEOTIDE SEQUENCE [LARGE SCALE GENOMIC DNA]</scope>
    <source>
        <strain evidence="2 3">S-1</strain>
    </source>
</reference>
<dbReference type="EMBL" id="SMCN01000004">
    <property type="protein sequence ID" value="TCV86301.1"/>
    <property type="molecule type" value="Genomic_DNA"/>
</dbReference>
<dbReference type="SUPFAM" id="SSF53335">
    <property type="entry name" value="S-adenosyl-L-methionine-dependent methyltransferases"/>
    <property type="match status" value="1"/>
</dbReference>
<dbReference type="PANTHER" id="PTHR43591">
    <property type="entry name" value="METHYLTRANSFERASE"/>
    <property type="match status" value="1"/>
</dbReference>
<accession>A0ABY2CQA2</accession>
<comment type="caution">
    <text evidence="2">The sequence shown here is derived from an EMBL/GenBank/DDBJ whole genome shotgun (WGS) entry which is preliminary data.</text>
</comment>
<sequence>MQRNYQYDFSNSSEGMYDLLGREQKARTMVAVLENHLQSSLKELSLLNVGGSTGIIDNYLSDHFLSVTSIDIDSTAIHYAQTHFRKGNLQFQVGDALNLEFPDNSFDVLICSQVYEHVPVPHKMMDEIFRVLTPNGVCYFAAGNRLMWNEPHYNLPLLSVVPRPLAHLYVKLTGKAQYYHELHYTYWGLKSLTKRFIVQDVTPEMVLEPTKYHIDYMLRPGSTKAFVSKLIVQNLRWLCPGYIWLLKKPN</sequence>
<evidence type="ECO:0000313" key="3">
    <source>
        <dbReference type="Proteomes" id="UP000295649"/>
    </source>
</evidence>
<dbReference type="InterPro" id="IPR013216">
    <property type="entry name" value="Methyltransf_11"/>
</dbReference>
<dbReference type="Proteomes" id="UP000295649">
    <property type="component" value="Unassembled WGS sequence"/>
</dbReference>